<dbReference type="Proteomes" id="UP000179243">
    <property type="component" value="Unassembled WGS sequence"/>
</dbReference>
<dbReference type="AlphaFoldDB" id="A0A1F7F6R1"/>
<gene>
    <name evidence="1" type="ORF">A2519_15965</name>
</gene>
<reference evidence="1 2" key="1">
    <citation type="journal article" date="2016" name="Nat. Commun.">
        <title>Thousands of microbial genomes shed light on interconnected biogeochemical processes in an aquifer system.</title>
        <authorList>
            <person name="Anantharaman K."/>
            <person name="Brown C.T."/>
            <person name="Hug L.A."/>
            <person name="Sharon I."/>
            <person name="Castelle C.J."/>
            <person name="Probst A.J."/>
            <person name="Thomas B.C."/>
            <person name="Singh A."/>
            <person name="Wilkins M.J."/>
            <person name="Karaoz U."/>
            <person name="Brodie E.L."/>
            <person name="Williams K.H."/>
            <person name="Hubbard S.S."/>
            <person name="Banfield J.F."/>
        </authorList>
    </citation>
    <scope>NUCLEOTIDE SEQUENCE [LARGE SCALE GENOMIC DNA]</scope>
</reference>
<protein>
    <recommendedName>
        <fullName evidence="3">Nucleotidyltransferase</fullName>
    </recommendedName>
</protein>
<sequence>MMEEVVALKECIGRLNKISVPYMLTGSFALNYYAVPRMTRDIDIVIMLPRTKANDIVAAFEGEFYISEDAVRQALDRNSMFNIIHNDTLLKIDMIIQKNSPFHQQAFQRRQKGDIDNCEVWISSKEDLILAKMLWARDTFSDMQMADIRNIMFTGYDAAYVDSWAAELGLAGLLEKCRCG</sequence>
<dbReference type="EMBL" id="MFYX01000109">
    <property type="protein sequence ID" value="OGK02365.1"/>
    <property type="molecule type" value="Genomic_DNA"/>
</dbReference>
<evidence type="ECO:0008006" key="3">
    <source>
        <dbReference type="Google" id="ProtNLM"/>
    </source>
</evidence>
<dbReference type="SUPFAM" id="SSF81301">
    <property type="entry name" value="Nucleotidyltransferase"/>
    <property type="match status" value="1"/>
</dbReference>
<dbReference type="InterPro" id="IPR043519">
    <property type="entry name" value="NT_sf"/>
</dbReference>
<name>A0A1F7F6R1_UNCRA</name>
<organism evidence="1 2">
    <name type="scientific">Candidatus Raymondbacteria bacterium RIFOXYD12_FULL_49_13</name>
    <dbReference type="NCBI Taxonomy" id="1817890"/>
    <lineage>
        <taxon>Bacteria</taxon>
        <taxon>Raymondiibacteriota</taxon>
    </lineage>
</organism>
<evidence type="ECO:0000313" key="1">
    <source>
        <dbReference type="EMBL" id="OGK02365.1"/>
    </source>
</evidence>
<evidence type="ECO:0000313" key="2">
    <source>
        <dbReference type="Proteomes" id="UP000179243"/>
    </source>
</evidence>
<accession>A0A1F7F6R1</accession>
<proteinExistence type="predicted"/>
<comment type="caution">
    <text evidence="1">The sequence shown here is derived from an EMBL/GenBank/DDBJ whole genome shotgun (WGS) entry which is preliminary data.</text>
</comment>
<dbReference type="Gene3D" id="3.30.460.40">
    <property type="match status" value="1"/>
</dbReference>